<protein>
    <submittedName>
        <fullName evidence="7">Uncharacterized protein</fullName>
    </submittedName>
</protein>
<keyword evidence="4 6" id="KW-0472">Membrane</keyword>
<feature type="compositionally biased region" description="Polar residues" evidence="5">
    <location>
        <begin position="254"/>
        <end position="265"/>
    </location>
</feature>
<keyword evidence="2 6" id="KW-0812">Transmembrane</keyword>
<evidence type="ECO:0000313" key="7">
    <source>
        <dbReference type="EMBL" id="KAK7995746.1"/>
    </source>
</evidence>
<accession>A0ABR1R153</accession>
<evidence type="ECO:0000256" key="3">
    <source>
        <dbReference type="ARBA" id="ARBA00022989"/>
    </source>
</evidence>
<feature type="transmembrane region" description="Helical" evidence="6">
    <location>
        <begin position="173"/>
        <end position="197"/>
    </location>
</feature>
<dbReference type="Proteomes" id="UP001396898">
    <property type="component" value="Unassembled WGS sequence"/>
</dbReference>
<dbReference type="EMBL" id="JAQQWI010000022">
    <property type="protein sequence ID" value="KAK7995746.1"/>
    <property type="molecule type" value="Genomic_DNA"/>
</dbReference>
<sequence length="272" mass="28305">MANLGTLPVPFAPSAACSTEMASVYNEDGAYFLQGRPLSYSPCMPQNYVPSRSYYYSATECPSGYTPACSNFVTVQTLTGTQVNVDWPHESTLVCATNLPSTTWTLPSVTVLLPDSTYVTALSGTNGGINAYGVQLQYDPAAPAPSTSAPGLTTTSGPGPTGSPSSQGLSTGAVAGIGVGCAVAGLAIAAAATSLFFRRRRPPHRDSPPAALATVQEPFMAGQHNTDKAHGAPPDEPFYTDSYSEPQVQEVETRQSVQEIDTTPGQVPEMSG</sequence>
<comment type="caution">
    <text evidence="7">The sequence shown here is derived from an EMBL/GenBank/DDBJ whole genome shotgun (WGS) entry which is preliminary data.</text>
</comment>
<keyword evidence="8" id="KW-1185">Reference proteome</keyword>
<evidence type="ECO:0000256" key="2">
    <source>
        <dbReference type="ARBA" id="ARBA00022692"/>
    </source>
</evidence>
<evidence type="ECO:0000256" key="1">
    <source>
        <dbReference type="ARBA" id="ARBA00004167"/>
    </source>
</evidence>
<evidence type="ECO:0000256" key="4">
    <source>
        <dbReference type="ARBA" id="ARBA00023136"/>
    </source>
</evidence>
<gene>
    <name evidence="7" type="ORF">PG991_015213</name>
</gene>
<keyword evidence="3 6" id="KW-1133">Transmembrane helix</keyword>
<proteinExistence type="predicted"/>
<reference evidence="7 8" key="1">
    <citation type="submission" date="2023-01" db="EMBL/GenBank/DDBJ databases">
        <title>Analysis of 21 Apiospora genomes using comparative genomics revels a genus with tremendous synthesis potential of carbohydrate active enzymes and secondary metabolites.</title>
        <authorList>
            <person name="Sorensen T."/>
        </authorList>
    </citation>
    <scope>NUCLEOTIDE SEQUENCE [LARGE SCALE GENOMIC DNA]</scope>
    <source>
        <strain evidence="7 8">CBS 20057</strain>
    </source>
</reference>
<feature type="region of interest" description="Disordered" evidence="5">
    <location>
        <begin position="142"/>
        <end position="167"/>
    </location>
</feature>
<name>A0ABR1R153_9PEZI</name>
<dbReference type="PANTHER" id="PTHR15549">
    <property type="entry name" value="PAIRED IMMUNOGLOBULIN-LIKE TYPE 2 RECEPTOR"/>
    <property type="match status" value="1"/>
</dbReference>
<evidence type="ECO:0000256" key="6">
    <source>
        <dbReference type="SAM" id="Phobius"/>
    </source>
</evidence>
<evidence type="ECO:0000256" key="5">
    <source>
        <dbReference type="SAM" id="MobiDB-lite"/>
    </source>
</evidence>
<evidence type="ECO:0000313" key="8">
    <source>
        <dbReference type="Proteomes" id="UP001396898"/>
    </source>
</evidence>
<comment type="subcellular location">
    <subcellularLocation>
        <location evidence="1">Membrane</location>
        <topology evidence="1">Single-pass membrane protein</topology>
    </subcellularLocation>
</comment>
<organism evidence="7 8">
    <name type="scientific">Apiospora marii</name>
    <dbReference type="NCBI Taxonomy" id="335849"/>
    <lineage>
        <taxon>Eukaryota</taxon>
        <taxon>Fungi</taxon>
        <taxon>Dikarya</taxon>
        <taxon>Ascomycota</taxon>
        <taxon>Pezizomycotina</taxon>
        <taxon>Sordariomycetes</taxon>
        <taxon>Xylariomycetidae</taxon>
        <taxon>Amphisphaeriales</taxon>
        <taxon>Apiosporaceae</taxon>
        <taxon>Apiospora</taxon>
    </lineage>
</organism>
<feature type="region of interest" description="Disordered" evidence="5">
    <location>
        <begin position="221"/>
        <end position="272"/>
    </location>
</feature>
<dbReference type="InterPro" id="IPR051694">
    <property type="entry name" value="Immunoregulatory_rcpt-like"/>
</dbReference>